<dbReference type="Gene3D" id="2.60.120.10">
    <property type="entry name" value="Jelly Rolls"/>
    <property type="match status" value="1"/>
</dbReference>
<keyword evidence="2" id="KW-1185">Reference proteome</keyword>
<dbReference type="EMBL" id="JABFTV010000002">
    <property type="protein sequence ID" value="MCE8023195.1"/>
    <property type="molecule type" value="Genomic_DNA"/>
</dbReference>
<evidence type="ECO:0000313" key="2">
    <source>
        <dbReference type="Proteomes" id="UP001320272"/>
    </source>
</evidence>
<accession>A0ABS9AMZ7</accession>
<reference evidence="1 2" key="1">
    <citation type="journal article" date="2021" name="Front. Microbiol.">
        <title>Aerobic Denitrification and Heterotrophic Sulfur Oxidation in the Genus Halomonas Revealed by Six Novel Species Characterizations and Genome-Based Analysis.</title>
        <authorList>
            <person name="Wang L."/>
            <person name="Shao Z."/>
        </authorList>
    </citation>
    <scope>NUCLEOTIDE SEQUENCE [LARGE SCALE GENOMIC DNA]</scope>
    <source>
        <strain evidence="1 2">MCCC 1A11058</strain>
    </source>
</reference>
<proteinExistence type="predicted"/>
<evidence type="ECO:0000313" key="1">
    <source>
        <dbReference type="EMBL" id="MCE8023195.1"/>
    </source>
</evidence>
<dbReference type="InterPro" id="IPR014710">
    <property type="entry name" value="RmlC-like_jellyroll"/>
</dbReference>
<organism evidence="1 2">
    <name type="scientific">Billgrantia aerodenitrificans</name>
    <dbReference type="NCBI Taxonomy" id="2733483"/>
    <lineage>
        <taxon>Bacteria</taxon>
        <taxon>Pseudomonadati</taxon>
        <taxon>Pseudomonadota</taxon>
        <taxon>Gammaproteobacteria</taxon>
        <taxon>Oceanospirillales</taxon>
        <taxon>Halomonadaceae</taxon>
        <taxon>Billgrantia</taxon>
    </lineage>
</organism>
<protein>
    <submittedName>
        <fullName evidence="1">Uncharacterized protein</fullName>
    </submittedName>
</protein>
<sequence length="87" mass="9642">MQDELKTGFSHVTPQNSEFVDEGLRSFFQYRDLGISTATGGAVLAQVVRAKNAPDIGTGWHLHEADFHLVYMLKGWSRFSAPTCRAA</sequence>
<dbReference type="RefSeq" id="WP_234252831.1">
    <property type="nucleotide sequence ID" value="NZ_JABFTV010000002.1"/>
</dbReference>
<gene>
    <name evidence="1" type="ORF">HOP59_03530</name>
</gene>
<comment type="caution">
    <text evidence="1">The sequence shown here is derived from an EMBL/GenBank/DDBJ whole genome shotgun (WGS) entry which is preliminary data.</text>
</comment>
<name>A0ABS9AMZ7_9GAMM</name>
<dbReference type="Proteomes" id="UP001320272">
    <property type="component" value="Unassembled WGS sequence"/>
</dbReference>